<protein>
    <submittedName>
        <fullName evidence="1">Uncharacterized protein</fullName>
    </submittedName>
</protein>
<gene>
    <name evidence="1" type="ORF">OJ253_3700</name>
</gene>
<name>A0A9D5DFK9_9CRYT</name>
<feature type="non-terminal residue" evidence="1">
    <location>
        <position position="1"/>
    </location>
</feature>
<dbReference type="OrthoDB" id="340338at2759"/>
<proteinExistence type="predicted"/>
<dbReference type="EMBL" id="JAPCXC010000151">
    <property type="protein sequence ID" value="KAJ1604394.1"/>
    <property type="molecule type" value="Genomic_DNA"/>
</dbReference>
<reference evidence="1" key="1">
    <citation type="submission" date="2022-10" db="EMBL/GenBank/DDBJ databases">
        <title>Adaptive evolution leads to modifications in subtelomeric GC content in a zoonotic Cryptosporidium species.</title>
        <authorList>
            <person name="Li J."/>
            <person name="Feng Y."/>
            <person name="Xiao L."/>
        </authorList>
    </citation>
    <scope>NUCLEOTIDE SEQUENCE</scope>
    <source>
        <strain evidence="1">33844</strain>
    </source>
</reference>
<dbReference type="AlphaFoldDB" id="A0A9D5DFK9"/>
<dbReference type="Proteomes" id="UP001067231">
    <property type="component" value="Unassembled WGS sequence"/>
</dbReference>
<sequence>ECARSGISGALRNDKIKLEFEELSQLMSIDANSIGIVDFLPLMFTSFESLKKGISDGGYLFSPKSTRDKHRAKHKRSSNLVGLGAIIEKTKIVETFRSFKKSEKTVSSENPDRILDTFALTRMSIAALLKILTNFRTESARMGSVQLSSSFKCVINDFKISVAALLAGTELLDSGNRDEQEDNSGFIDLIIAYVMRMLNQIKMIVESKDLGSIIHDKGPSGSVSKFNRYSELISSELILLMEEISVYYAPCRSIFKKKLLDLHISQLKGNQQRISSFFIVLFTQALREGSFDDLDTGLLRDSWHLIFKEIVYPGILDPYKVDLFISMISNHSVVDSLSLIDMESFIDKYLGVISRILAYHPDLAARSITLFIMNCITNLKNQQPSFKWLTSWTKIMLSIICTPLMTFFPQRVNCGVNDLKAVINPIKPNNRILHFLSVIAYPKIYSENSKKSRPDLMSIISDLPTNLLLISIYNSSYSGNKRLHTLAVFSACNRLLDLLVNDLIRSFENYKRNTQDNSAPLDGPMDQAEQKNITKFTCDILKVFPYLFHQGAKYSQEIYEKSLKALLEGCYSKCIEVYNEWNNISWNLETDYESNSGIIDEANSECSNSSYSSFISDSSIEIDHVSEDGLEDSFDHFISTGGEPLNGDAAVHTSQFTMVEYANENLCKNVNEGLEDDLKVENKYLDNIYLIETIVSTLCKIGLSCKQYKSNVSELIDTCSRMFQFESFDVDNPCNKNLLCQDGQLIHYSRFILNKKISICTKSLSQSSMFSLALHRSQELPSSMRDNRSIGSILL</sequence>
<organism evidence="1">
    <name type="scientific">Cryptosporidium canis</name>
    <dbReference type="NCBI Taxonomy" id="195482"/>
    <lineage>
        <taxon>Eukaryota</taxon>
        <taxon>Sar</taxon>
        <taxon>Alveolata</taxon>
        <taxon>Apicomplexa</taxon>
        <taxon>Conoidasida</taxon>
        <taxon>Coccidia</taxon>
        <taxon>Eucoccidiorida</taxon>
        <taxon>Eimeriorina</taxon>
        <taxon>Cryptosporidiidae</taxon>
        <taxon>Cryptosporidium</taxon>
    </lineage>
</organism>
<accession>A0A9D5DFK9</accession>
<evidence type="ECO:0000313" key="1">
    <source>
        <dbReference type="EMBL" id="KAJ1604394.1"/>
    </source>
</evidence>
<comment type="caution">
    <text evidence="1">The sequence shown here is derived from an EMBL/GenBank/DDBJ whole genome shotgun (WGS) entry which is preliminary data.</text>
</comment>